<keyword evidence="2" id="KW-0812">Transmembrane</keyword>
<dbReference type="InterPro" id="IPR004254">
    <property type="entry name" value="AdipoR/HlyIII-related"/>
</dbReference>
<name>A0A1D1ZWB7_AUXPR</name>
<keyword evidence="4" id="KW-0472">Membrane</keyword>
<accession>A0A1D1ZWB7</accession>
<evidence type="ECO:0000256" key="1">
    <source>
        <dbReference type="ARBA" id="ARBA00004141"/>
    </source>
</evidence>
<proteinExistence type="predicted"/>
<dbReference type="GO" id="GO:0016020">
    <property type="term" value="C:membrane"/>
    <property type="evidence" value="ECO:0007669"/>
    <property type="project" value="UniProtKB-SubCell"/>
</dbReference>
<gene>
    <name evidence="5" type="ORF">g.11826</name>
</gene>
<dbReference type="AlphaFoldDB" id="A0A1D1ZWB7"/>
<reference evidence="5" key="1">
    <citation type="submission" date="2015-08" db="EMBL/GenBank/DDBJ databases">
        <authorList>
            <person name="Babu N.S."/>
            <person name="Beckwith C.J."/>
            <person name="Beseler K.G."/>
            <person name="Brison A."/>
            <person name="Carone J.V."/>
            <person name="Caskin T.P."/>
            <person name="Diamond M."/>
            <person name="Durham M.E."/>
            <person name="Foxe J.M."/>
            <person name="Go M."/>
            <person name="Henderson B.A."/>
            <person name="Jones I.B."/>
            <person name="McGettigan J.A."/>
            <person name="Micheletti S.J."/>
            <person name="Nasrallah M.E."/>
            <person name="Ortiz D."/>
            <person name="Piller C.R."/>
            <person name="Privatt S.R."/>
            <person name="Schneider S.L."/>
            <person name="Sharp S."/>
            <person name="Smith T.C."/>
            <person name="Stanton J.D."/>
            <person name="Ullery H.E."/>
            <person name="Wilson R.J."/>
            <person name="Serrano M.G."/>
            <person name="Buck G."/>
            <person name="Lee V."/>
            <person name="Wang Y."/>
            <person name="Carvalho R."/>
            <person name="Voegtly L."/>
            <person name="Shi R."/>
            <person name="Duckworth R."/>
            <person name="Johnson A."/>
            <person name="Loviza R."/>
            <person name="Walstead R."/>
            <person name="Shah Z."/>
            <person name="Kiflezghi M."/>
            <person name="Wade K."/>
            <person name="Ball S.L."/>
            <person name="Bradley K.W."/>
            <person name="Asai D.J."/>
            <person name="Bowman C.A."/>
            <person name="Russell D.A."/>
            <person name="Pope W.H."/>
            <person name="Jacobs-Sera D."/>
            <person name="Hendrix R.W."/>
            <person name="Hatfull G.F."/>
        </authorList>
    </citation>
    <scope>NUCLEOTIDE SEQUENCE</scope>
</reference>
<keyword evidence="3" id="KW-1133">Transmembrane helix</keyword>
<evidence type="ECO:0000313" key="5">
    <source>
        <dbReference type="EMBL" id="JAT71244.1"/>
    </source>
</evidence>
<evidence type="ECO:0000256" key="2">
    <source>
        <dbReference type="ARBA" id="ARBA00022692"/>
    </source>
</evidence>
<evidence type="ECO:0000256" key="3">
    <source>
        <dbReference type="ARBA" id="ARBA00022989"/>
    </source>
</evidence>
<dbReference type="Pfam" id="PF03006">
    <property type="entry name" value="HlyIII"/>
    <property type="match status" value="1"/>
</dbReference>
<dbReference type="GO" id="GO:0009744">
    <property type="term" value="P:response to sucrose"/>
    <property type="evidence" value="ECO:0007669"/>
    <property type="project" value="UniProtKB-ARBA"/>
</dbReference>
<organism evidence="5">
    <name type="scientific">Auxenochlorella protothecoides</name>
    <name type="common">Green microalga</name>
    <name type="synonym">Chlorella protothecoides</name>
    <dbReference type="NCBI Taxonomy" id="3075"/>
    <lineage>
        <taxon>Eukaryota</taxon>
        <taxon>Viridiplantae</taxon>
        <taxon>Chlorophyta</taxon>
        <taxon>core chlorophytes</taxon>
        <taxon>Trebouxiophyceae</taxon>
        <taxon>Chlorellales</taxon>
        <taxon>Chlorellaceae</taxon>
        <taxon>Auxenochlorella</taxon>
    </lineage>
</organism>
<evidence type="ECO:0000256" key="4">
    <source>
        <dbReference type="ARBA" id="ARBA00023136"/>
    </source>
</evidence>
<sequence length="225" mass="23530">MSSMRPVNGHAVCDGGTCSYVSGPSKPTSKGRAPSRPPGAPAGSWEVLPWWHCAFVDPYERVNFWSHSVPAVGLAILCALGFLHGSPSVTVYAACAATTHGMSALTHVFPESRTLEKADHIGIVATIVGTPVSAMLAHSAHGISEMPLGVWFILAGLFACAWARPFPRTSGFIGLGTGLGGRGGFWQGTQGGLQPGKCILKRGGWIKCAVYHGRDVPLISNLLGV</sequence>
<protein>
    <submittedName>
        <fullName evidence="5">Uncharacterized protein</fullName>
    </submittedName>
</protein>
<dbReference type="EMBL" id="GDKF01007378">
    <property type="protein sequence ID" value="JAT71244.1"/>
    <property type="molecule type" value="Transcribed_RNA"/>
</dbReference>
<comment type="subcellular location">
    <subcellularLocation>
        <location evidence="1">Membrane</location>
        <topology evidence="1">Multi-pass membrane protein</topology>
    </subcellularLocation>
</comment>